<feature type="transmembrane region" description="Helical" evidence="5">
    <location>
        <begin position="7"/>
        <end position="28"/>
    </location>
</feature>
<gene>
    <name evidence="7" type="ORF">DSM106972_004620</name>
</gene>
<evidence type="ECO:0000256" key="2">
    <source>
        <dbReference type="ARBA" id="ARBA00022692"/>
    </source>
</evidence>
<name>A0A433VV59_9CYAN</name>
<dbReference type="OrthoDB" id="2004788at2"/>
<sequence length="168" mass="18438">MQQLNSGVAYLIWCLCFFGICGGQRFYAGNFAGGVIYFFTLGLFGFGQLIDLALIPGMVDKRNIYLRGLHGGTTPSVNQSVTLNIGDIPQLKQLQELQTSKPSTTTPMQKLLKAAKEHGGQLSLAQAAMCTELETEELKKLLQQAQKDGYAEMSNDSHTGAIRYHFDV</sequence>
<feature type="domain" description="TM2" evidence="6">
    <location>
        <begin position="5"/>
        <end position="52"/>
    </location>
</feature>
<keyword evidence="4 5" id="KW-0472">Membrane</keyword>
<reference evidence="7" key="1">
    <citation type="submission" date="2018-12" db="EMBL/GenBank/DDBJ databases">
        <authorList>
            <person name="Will S."/>
            <person name="Neumann-Schaal M."/>
            <person name="Henke P."/>
        </authorList>
    </citation>
    <scope>NUCLEOTIDE SEQUENCE</scope>
    <source>
        <strain evidence="7">PCC 7102</strain>
    </source>
</reference>
<dbReference type="Proteomes" id="UP000271624">
    <property type="component" value="Unassembled WGS sequence"/>
</dbReference>
<dbReference type="AlphaFoldDB" id="A0A433VV59"/>
<comment type="caution">
    <text evidence="7">The sequence shown here is derived from an EMBL/GenBank/DDBJ whole genome shotgun (WGS) entry which is preliminary data.</text>
</comment>
<dbReference type="RefSeq" id="WP_127078449.1">
    <property type="nucleotide sequence ID" value="NZ_RSCL01000001.1"/>
</dbReference>
<evidence type="ECO:0000313" key="7">
    <source>
        <dbReference type="EMBL" id="RUT09967.1"/>
    </source>
</evidence>
<keyword evidence="2 5" id="KW-0812">Transmembrane</keyword>
<organism evidence="7 8">
    <name type="scientific">Dulcicalothrix desertica PCC 7102</name>
    <dbReference type="NCBI Taxonomy" id="232991"/>
    <lineage>
        <taxon>Bacteria</taxon>
        <taxon>Bacillati</taxon>
        <taxon>Cyanobacteriota</taxon>
        <taxon>Cyanophyceae</taxon>
        <taxon>Nostocales</taxon>
        <taxon>Calotrichaceae</taxon>
        <taxon>Dulcicalothrix</taxon>
    </lineage>
</organism>
<comment type="subcellular location">
    <subcellularLocation>
        <location evidence="1">Membrane</location>
        <topology evidence="1">Multi-pass membrane protein</topology>
    </subcellularLocation>
</comment>
<dbReference type="Pfam" id="PF05154">
    <property type="entry name" value="TM2"/>
    <property type="match status" value="1"/>
</dbReference>
<evidence type="ECO:0000259" key="6">
    <source>
        <dbReference type="Pfam" id="PF05154"/>
    </source>
</evidence>
<evidence type="ECO:0000256" key="4">
    <source>
        <dbReference type="ARBA" id="ARBA00023136"/>
    </source>
</evidence>
<accession>A0A433VV59</accession>
<protein>
    <recommendedName>
        <fullName evidence="6">TM2 domain-containing protein</fullName>
    </recommendedName>
</protein>
<evidence type="ECO:0000256" key="5">
    <source>
        <dbReference type="SAM" id="Phobius"/>
    </source>
</evidence>
<evidence type="ECO:0000256" key="1">
    <source>
        <dbReference type="ARBA" id="ARBA00004141"/>
    </source>
</evidence>
<proteinExistence type="predicted"/>
<keyword evidence="3 5" id="KW-1133">Transmembrane helix</keyword>
<dbReference type="EMBL" id="RSCL01000001">
    <property type="protein sequence ID" value="RUT09967.1"/>
    <property type="molecule type" value="Genomic_DNA"/>
</dbReference>
<keyword evidence="8" id="KW-1185">Reference proteome</keyword>
<dbReference type="GO" id="GO:0016020">
    <property type="term" value="C:membrane"/>
    <property type="evidence" value="ECO:0007669"/>
    <property type="project" value="UniProtKB-SubCell"/>
</dbReference>
<dbReference type="InterPro" id="IPR007829">
    <property type="entry name" value="TM2"/>
</dbReference>
<reference evidence="7" key="2">
    <citation type="journal article" date="2019" name="Genome Biol. Evol.">
        <title>Day and night: Metabolic profiles and evolutionary relationships of six axenic non-marine cyanobacteria.</title>
        <authorList>
            <person name="Will S.E."/>
            <person name="Henke P."/>
            <person name="Boedeker C."/>
            <person name="Huang S."/>
            <person name="Brinkmann H."/>
            <person name="Rohde M."/>
            <person name="Jarek M."/>
            <person name="Friedl T."/>
            <person name="Seufert S."/>
            <person name="Schumacher M."/>
            <person name="Overmann J."/>
            <person name="Neumann-Schaal M."/>
            <person name="Petersen J."/>
        </authorList>
    </citation>
    <scope>NUCLEOTIDE SEQUENCE [LARGE SCALE GENOMIC DNA]</scope>
    <source>
        <strain evidence="7">PCC 7102</strain>
    </source>
</reference>
<evidence type="ECO:0000256" key="3">
    <source>
        <dbReference type="ARBA" id="ARBA00022989"/>
    </source>
</evidence>
<evidence type="ECO:0000313" key="8">
    <source>
        <dbReference type="Proteomes" id="UP000271624"/>
    </source>
</evidence>
<feature type="transmembrane region" description="Helical" evidence="5">
    <location>
        <begin position="34"/>
        <end position="55"/>
    </location>
</feature>